<feature type="domain" description="HD" evidence="2">
    <location>
        <begin position="75"/>
        <end position="254"/>
    </location>
</feature>
<protein>
    <submittedName>
        <fullName evidence="3">DGTPase</fullName>
        <ecNumber evidence="3">3.1.5.1</ecNumber>
    </submittedName>
</protein>
<dbReference type="EC" id="3.1.5.1" evidence="3"/>
<dbReference type="InterPro" id="IPR006261">
    <property type="entry name" value="dGTPase"/>
</dbReference>
<evidence type="ECO:0000256" key="1">
    <source>
        <dbReference type="ARBA" id="ARBA00022801"/>
    </source>
</evidence>
<keyword evidence="4" id="KW-1185">Reference proteome</keyword>
<dbReference type="SUPFAM" id="SSF109604">
    <property type="entry name" value="HD-domain/PDEase-like"/>
    <property type="match status" value="1"/>
</dbReference>
<dbReference type="CDD" id="cd00077">
    <property type="entry name" value="HDc"/>
    <property type="match status" value="1"/>
</dbReference>
<name>A0ABS2KY27_9NOCA</name>
<comment type="caution">
    <text evidence="3">The sequence shown here is derived from an EMBL/GenBank/DDBJ whole genome shotgun (WGS) entry which is preliminary data.</text>
</comment>
<evidence type="ECO:0000313" key="3">
    <source>
        <dbReference type="EMBL" id="MBM7416839.1"/>
    </source>
</evidence>
<dbReference type="EMBL" id="JAFBBK010000001">
    <property type="protein sequence ID" value="MBM7416839.1"/>
    <property type="molecule type" value="Genomic_DNA"/>
</dbReference>
<dbReference type="Pfam" id="PF13286">
    <property type="entry name" value="HD_assoc"/>
    <property type="match status" value="1"/>
</dbReference>
<dbReference type="InterPro" id="IPR050135">
    <property type="entry name" value="dGTPase-like"/>
</dbReference>
<sequence>MYRWMSDGSLSAEELIATRYARRSGPAEIDRGGGDFRTPTERDLGRVLYSENFRRLAGVTQIVSPSLRDTSTHNRLSHSLRVSQLSREIAVDILRFARLEESAGRGGVRSPVGIAKSGGIDITACAAAGLAHDIGHSPYGHAVGRLLDSWIREVDTDGYEGNAQTLRIVTELAPKPESAHGLDLTAVTLSALLKYPYTRKAGSDKFSMYSGQPELLKFARDALPESDRNGVLRASERQSLEANIVSLADDITYATHDLEDFLRLGLLDINEVIEMLSITSQTLSDLELGDLREDPNVLIQSIVLLNPKETSPVTLEHCTSALRSATSQLKRLAGLVQHQYSDPREVISQVFTVMLGKIIRSIKVLDKPYWDGGPVIMPSPEQWFLTQIMKEVSQTYIIRSSAVSTQERAHKSIVMELLPDILDWITDVTHPAELPPSLREHYTRHGSPNEDGKAARRVVVDYLCSITDAQTSALRLNLRGYSGPLVLTDGT</sequence>
<dbReference type="InterPro" id="IPR003607">
    <property type="entry name" value="HD/PDEase_dom"/>
</dbReference>
<dbReference type="Pfam" id="PF01966">
    <property type="entry name" value="HD"/>
    <property type="match status" value="1"/>
</dbReference>
<dbReference type="InterPro" id="IPR026875">
    <property type="entry name" value="PHydrolase_assoc_dom"/>
</dbReference>
<dbReference type="PANTHER" id="PTHR11373:SF32">
    <property type="entry name" value="DEOXYGUANOSINETRIPHOSPHATE TRIPHOSPHOHYDROLASE"/>
    <property type="match status" value="1"/>
</dbReference>
<organism evidence="3 4">
    <name type="scientific">Rhodococcoides corynebacterioides</name>
    <dbReference type="NCBI Taxonomy" id="53972"/>
    <lineage>
        <taxon>Bacteria</taxon>
        <taxon>Bacillati</taxon>
        <taxon>Actinomycetota</taxon>
        <taxon>Actinomycetes</taxon>
        <taxon>Mycobacteriales</taxon>
        <taxon>Nocardiaceae</taxon>
        <taxon>Rhodococcoides</taxon>
    </lineage>
</organism>
<proteinExistence type="predicted"/>
<evidence type="ECO:0000259" key="2">
    <source>
        <dbReference type="PROSITE" id="PS51831"/>
    </source>
</evidence>
<dbReference type="Proteomes" id="UP000703038">
    <property type="component" value="Unassembled WGS sequence"/>
</dbReference>
<keyword evidence="1 3" id="KW-0378">Hydrolase</keyword>
<reference evidence="3 4" key="1">
    <citation type="submission" date="2021-01" db="EMBL/GenBank/DDBJ databases">
        <title>Genomics of switchgrass bacterial isolates.</title>
        <authorList>
            <person name="Shade A."/>
        </authorList>
    </citation>
    <scope>NUCLEOTIDE SEQUENCE [LARGE SCALE GENOMIC DNA]</scope>
    <source>
        <strain evidence="3 4">PvP111</strain>
    </source>
</reference>
<dbReference type="PROSITE" id="PS51831">
    <property type="entry name" value="HD"/>
    <property type="match status" value="1"/>
</dbReference>
<dbReference type="PANTHER" id="PTHR11373">
    <property type="entry name" value="DEOXYNUCLEOSIDE TRIPHOSPHATE TRIPHOSPHOHYDROLASE"/>
    <property type="match status" value="1"/>
</dbReference>
<dbReference type="RefSeq" id="WP_204869558.1">
    <property type="nucleotide sequence ID" value="NZ_JAFBBK010000001.1"/>
</dbReference>
<evidence type="ECO:0000313" key="4">
    <source>
        <dbReference type="Proteomes" id="UP000703038"/>
    </source>
</evidence>
<dbReference type="InterPro" id="IPR006674">
    <property type="entry name" value="HD_domain"/>
</dbReference>
<dbReference type="Gene3D" id="1.10.3210.10">
    <property type="entry name" value="Hypothetical protein af1432"/>
    <property type="match status" value="1"/>
</dbReference>
<dbReference type="SMART" id="SM00471">
    <property type="entry name" value="HDc"/>
    <property type="match status" value="1"/>
</dbReference>
<accession>A0ABS2KY27</accession>
<dbReference type="GO" id="GO:0008832">
    <property type="term" value="F:dGTPase activity"/>
    <property type="evidence" value="ECO:0007669"/>
    <property type="project" value="UniProtKB-EC"/>
</dbReference>
<dbReference type="NCBIfam" id="TIGR01353">
    <property type="entry name" value="dGTP_triPase"/>
    <property type="match status" value="1"/>
</dbReference>
<gene>
    <name evidence="3" type="ORF">JOE42_003572</name>
</gene>